<evidence type="ECO:0000256" key="5">
    <source>
        <dbReference type="ARBA" id="ARBA00047686"/>
    </source>
</evidence>
<dbReference type="Pfam" id="PF00692">
    <property type="entry name" value="dUTPase"/>
    <property type="match status" value="1"/>
</dbReference>
<keyword evidence="8" id="KW-1185">Reference proteome</keyword>
<evidence type="ECO:0000313" key="8">
    <source>
        <dbReference type="Proteomes" id="UP001432099"/>
    </source>
</evidence>
<reference evidence="7" key="1">
    <citation type="journal article" date="2024" name="Int. J. Syst. Evol. Microbiol.">
        <title>Turicibacter faecis sp. nov., isolated from faeces of heart failure mouse model.</title>
        <authorList>
            <person name="Imamura Y."/>
            <person name="Motooka D."/>
            <person name="Nakajima Y."/>
            <person name="Ito S."/>
            <person name="Kitakaze M."/>
            <person name="Iida T."/>
            <person name="Nakamura S."/>
        </authorList>
    </citation>
    <scope>NUCLEOTIDE SEQUENCE</scope>
    <source>
        <strain evidence="7">TC023</strain>
    </source>
</reference>
<evidence type="ECO:0000313" key="7">
    <source>
        <dbReference type="EMBL" id="BEH91652.1"/>
    </source>
</evidence>
<gene>
    <name evidence="7" type="primary">dut</name>
    <name evidence="7" type="ORF">T23_17540</name>
</gene>
<dbReference type="PANTHER" id="PTHR11241:SF0">
    <property type="entry name" value="DEOXYURIDINE 5'-TRIPHOSPHATE NUCLEOTIDOHYDROLASE"/>
    <property type="match status" value="1"/>
</dbReference>
<evidence type="ECO:0000256" key="3">
    <source>
        <dbReference type="ARBA" id="ARBA00022801"/>
    </source>
</evidence>
<evidence type="ECO:0000256" key="1">
    <source>
        <dbReference type="ARBA" id="ARBA00006581"/>
    </source>
</evidence>
<sequence>MNSIYFAKLKDEAIIPSKREEDGAFDVYACFDEPYKMIQPHETVLIPTGISSAFSSQYVAIIKERSSTGSKGIGQRCGVIDSGYRGEWFIAVTNHNPQPLVIAKSATPQSFPECIVYPYEKAICQCLMVEVPKLQIKEISRDELLAMESERGTGGFGSSGK</sequence>
<dbReference type="Proteomes" id="UP001432099">
    <property type="component" value="Chromosome"/>
</dbReference>
<dbReference type="PANTHER" id="PTHR11241">
    <property type="entry name" value="DEOXYURIDINE 5'-TRIPHOSPHATE NUCLEOTIDOHYDROLASE"/>
    <property type="match status" value="1"/>
</dbReference>
<comment type="catalytic activity">
    <reaction evidence="5">
        <text>dUTP + H2O = dUMP + diphosphate + H(+)</text>
        <dbReference type="Rhea" id="RHEA:10248"/>
        <dbReference type="ChEBI" id="CHEBI:15377"/>
        <dbReference type="ChEBI" id="CHEBI:15378"/>
        <dbReference type="ChEBI" id="CHEBI:33019"/>
        <dbReference type="ChEBI" id="CHEBI:61555"/>
        <dbReference type="ChEBI" id="CHEBI:246422"/>
        <dbReference type="EC" id="3.6.1.23"/>
    </reaction>
</comment>
<proteinExistence type="inferred from homology"/>
<dbReference type="InterPro" id="IPR036157">
    <property type="entry name" value="dUTPase-like_sf"/>
</dbReference>
<dbReference type="InterPro" id="IPR008181">
    <property type="entry name" value="dUTPase"/>
</dbReference>
<evidence type="ECO:0000256" key="2">
    <source>
        <dbReference type="ARBA" id="ARBA00012379"/>
    </source>
</evidence>
<dbReference type="InterPro" id="IPR029054">
    <property type="entry name" value="dUTPase-like"/>
</dbReference>
<dbReference type="EC" id="3.6.1.23" evidence="2"/>
<dbReference type="RefSeq" id="WP_262953802.1">
    <property type="nucleotide sequence ID" value="NZ_AP028127.1"/>
</dbReference>
<dbReference type="Gene3D" id="2.70.40.10">
    <property type="match status" value="1"/>
</dbReference>
<keyword evidence="3" id="KW-0378">Hydrolase</keyword>
<dbReference type="InterPro" id="IPR033704">
    <property type="entry name" value="dUTPase_trimeric"/>
</dbReference>
<accession>A0ABM8IPZ3</accession>
<dbReference type="CDD" id="cd07557">
    <property type="entry name" value="trimeric_dUTPase"/>
    <property type="match status" value="1"/>
</dbReference>
<evidence type="ECO:0000259" key="6">
    <source>
        <dbReference type="Pfam" id="PF00692"/>
    </source>
</evidence>
<protein>
    <recommendedName>
        <fullName evidence="2">dUTP diphosphatase</fullName>
        <ecNumber evidence="2">3.6.1.23</ecNumber>
    </recommendedName>
</protein>
<dbReference type="EMBL" id="AP028127">
    <property type="protein sequence ID" value="BEH91652.1"/>
    <property type="molecule type" value="Genomic_DNA"/>
</dbReference>
<feature type="domain" description="dUTPase-like" evidence="6">
    <location>
        <begin position="13"/>
        <end position="104"/>
    </location>
</feature>
<keyword evidence="4" id="KW-0546">Nucleotide metabolism</keyword>
<name>A0ABM8IPZ3_9FIRM</name>
<evidence type="ECO:0000256" key="4">
    <source>
        <dbReference type="ARBA" id="ARBA00023080"/>
    </source>
</evidence>
<dbReference type="SUPFAM" id="SSF51283">
    <property type="entry name" value="dUTPase-like"/>
    <property type="match status" value="1"/>
</dbReference>
<comment type="similarity">
    <text evidence="1">Belongs to the dUTPase family.</text>
</comment>
<organism evidence="7 8">
    <name type="scientific">Turicibacter faecis</name>
    <dbReference type="NCBI Taxonomy" id="2963365"/>
    <lineage>
        <taxon>Bacteria</taxon>
        <taxon>Bacillati</taxon>
        <taxon>Bacillota</taxon>
        <taxon>Erysipelotrichia</taxon>
        <taxon>Erysipelotrichales</taxon>
        <taxon>Turicibacteraceae</taxon>
        <taxon>Turicibacter</taxon>
    </lineage>
</organism>